<name>A0A183DHL2_9BILA</name>
<keyword evidence="3" id="KW-1185">Reference proteome</keyword>
<dbReference type="AlphaFoldDB" id="A0A183DHL2"/>
<dbReference type="WBParaSite" id="GPUH_0000821201-mRNA-1">
    <property type="protein sequence ID" value="GPUH_0000821201-mRNA-1"/>
    <property type="gene ID" value="GPUH_0000821201"/>
</dbReference>
<evidence type="ECO:0000256" key="1">
    <source>
        <dbReference type="SAM" id="MobiDB-lite"/>
    </source>
</evidence>
<evidence type="ECO:0000313" key="2">
    <source>
        <dbReference type="EMBL" id="VDK61236.1"/>
    </source>
</evidence>
<dbReference type="Proteomes" id="UP000271098">
    <property type="component" value="Unassembled WGS sequence"/>
</dbReference>
<reference evidence="4" key="1">
    <citation type="submission" date="2016-06" db="UniProtKB">
        <authorList>
            <consortium name="WormBaseParasite"/>
        </authorList>
    </citation>
    <scope>IDENTIFICATION</scope>
</reference>
<dbReference type="EMBL" id="UYRT01023244">
    <property type="protein sequence ID" value="VDK61236.1"/>
    <property type="molecule type" value="Genomic_DNA"/>
</dbReference>
<proteinExistence type="predicted"/>
<feature type="region of interest" description="Disordered" evidence="1">
    <location>
        <begin position="60"/>
        <end position="92"/>
    </location>
</feature>
<organism evidence="4">
    <name type="scientific">Gongylonema pulchrum</name>
    <dbReference type="NCBI Taxonomy" id="637853"/>
    <lineage>
        <taxon>Eukaryota</taxon>
        <taxon>Metazoa</taxon>
        <taxon>Ecdysozoa</taxon>
        <taxon>Nematoda</taxon>
        <taxon>Chromadorea</taxon>
        <taxon>Rhabditida</taxon>
        <taxon>Spirurina</taxon>
        <taxon>Spiruromorpha</taxon>
        <taxon>Spiruroidea</taxon>
        <taxon>Gongylonematidae</taxon>
        <taxon>Gongylonema</taxon>
    </lineage>
</organism>
<sequence length="92" mass="10220">MAAKYDLIEELAAISGMQRVPTMTCEQFSLMRKTGQRGISVSGGHQRHRSDEEYCTLATTAPPDGGANAVQISDEQQRRSFRLRWSGSESDK</sequence>
<reference evidence="2 3" key="2">
    <citation type="submission" date="2018-11" db="EMBL/GenBank/DDBJ databases">
        <authorList>
            <consortium name="Pathogen Informatics"/>
        </authorList>
    </citation>
    <scope>NUCLEOTIDE SEQUENCE [LARGE SCALE GENOMIC DNA]</scope>
</reference>
<gene>
    <name evidence="2" type="ORF">GPUH_LOCUS8203</name>
</gene>
<evidence type="ECO:0000313" key="4">
    <source>
        <dbReference type="WBParaSite" id="GPUH_0000821201-mRNA-1"/>
    </source>
</evidence>
<accession>A0A183DHL2</accession>
<protein>
    <submittedName>
        <fullName evidence="4">Oxidoreductase</fullName>
    </submittedName>
</protein>
<evidence type="ECO:0000313" key="3">
    <source>
        <dbReference type="Proteomes" id="UP000271098"/>
    </source>
</evidence>